<dbReference type="GO" id="GO:0090307">
    <property type="term" value="P:mitotic spindle assembly"/>
    <property type="evidence" value="ECO:0007669"/>
    <property type="project" value="TreeGrafter"/>
</dbReference>
<dbReference type="GeneID" id="117234428"/>
<evidence type="ECO:0000256" key="7">
    <source>
        <dbReference type="PROSITE-ProRule" id="PRU00283"/>
    </source>
</evidence>
<feature type="coiled-coil region" evidence="8">
    <location>
        <begin position="1324"/>
        <end position="1351"/>
    </location>
</feature>
<dbReference type="SUPFAM" id="SSF57997">
    <property type="entry name" value="Tropomyosin"/>
    <property type="match status" value="1"/>
</dbReference>
<feature type="coiled-coil region" evidence="8">
    <location>
        <begin position="540"/>
        <end position="604"/>
    </location>
</feature>
<keyword evidence="8" id="KW-0175">Coiled coil</keyword>
<accession>A0A6J3KHX0</accession>
<keyword evidence="5 7" id="KW-0505">Motor protein</keyword>
<dbReference type="SMART" id="SM00129">
    <property type="entry name" value="KISc"/>
    <property type="match status" value="1"/>
</dbReference>
<evidence type="ECO:0000256" key="5">
    <source>
        <dbReference type="ARBA" id="ARBA00023175"/>
    </source>
</evidence>
<evidence type="ECO:0000256" key="3">
    <source>
        <dbReference type="ARBA" id="ARBA00022741"/>
    </source>
</evidence>
<feature type="binding site" evidence="7">
    <location>
        <begin position="183"/>
        <end position="190"/>
    </location>
    <ligand>
        <name>ATP</name>
        <dbReference type="ChEBI" id="CHEBI:30616"/>
    </ligand>
</feature>
<dbReference type="RefSeq" id="XP_033351499.1">
    <property type="nucleotide sequence ID" value="XM_033495608.1"/>
</dbReference>
<evidence type="ECO:0000256" key="2">
    <source>
        <dbReference type="ARBA" id="ARBA00022490"/>
    </source>
</evidence>
<dbReference type="InterPro" id="IPR036961">
    <property type="entry name" value="Kinesin_motor_dom_sf"/>
</dbReference>
<feature type="coiled-coil region" evidence="8">
    <location>
        <begin position="1235"/>
        <end position="1269"/>
    </location>
</feature>
<keyword evidence="3 7" id="KW-0547">Nucleotide-binding</keyword>
<evidence type="ECO:0000256" key="4">
    <source>
        <dbReference type="ARBA" id="ARBA00022840"/>
    </source>
</evidence>
<dbReference type="SUPFAM" id="SSF52540">
    <property type="entry name" value="P-loop containing nucleoside triphosphate hydrolases"/>
    <property type="match status" value="1"/>
</dbReference>
<gene>
    <name evidence="11" type="primary">LOC117234428</name>
</gene>
<keyword evidence="4 7" id="KW-0067">ATP-binding</keyword>
<comment type="subcellular location">
    <subcellularLocation>
        <location evidence="1">Cytoplasm</location>
        <location evidence="1">Cytoskeleton</location>
    </subcellularLocation>
</comment>
<keyword evidence="2" id="KW-0963">Cytoplasm</keyword>
<dbReference type="Gene3D" id="3.40.850.10">
    <property type="entry name" value="Kinesin motor domain"/>
    <property type="match status" value="1"/>
</dbReference>
<feature type="coiled-coil region" evidence="8">
    <location>
        <begin position="685"/>
        <end position="719"/>
    </location>
</feature>
<dbReference type="KEGG" id="bvk:117234428"/>
<feature type="coiled-coil region" evidence="8">
    <location>
        <begin position="1035"/>
        <end position="1087"/>
    </location>
</feature>
<feature type="coiled-coil region" evidence="8">
    <location>
        <begin position="804"/>
        <end position="845"/>
    </location>
</feature>
<dbReference type="GO" id="GO:0005876">
    <property type="term" value="C:spindle microtubule"/>
    <property type="evidence" value="ECO:0007669"/>
    <property type="project" value="TreeGrafter"/>
</dbReference>
<dbReference type="GO" id="GO:0008017">
    <property type="term" value="F:microtubule binding"/>
    <property type="evidence" value="ECO:0007669"/>
    <property type="project" value="InterPro"/>
</dbReference>
<evidence type="ECO:0000256" key="6">
    <source>
        <dbReference type="ARBA" id="ARBA00023212"/>
    </source>
</evidence>
<organism evidence="10 11">
    <name type="scientific">Bombus vosnesenskii</name>
    <dbReference type="NCBI Taxonomy" id="207650"/>
    <lineage>
        <taxon>Eukaryota</taxon>
        <taxon>Metazoa</taxon>
        <taxon>Ecdysozoa</taxon>
        <taxon>Arthropoda</taxon>
        <taxon>Hexapoda</taxon>
        <taxon>Insecta</taxon>
        <taxon>Pterygota</taxon>
        <taxon>Neoptera</taxon>
        <taxon>Endopterygota</taxon>
        <taxon>Hymenoptera</taxon>
        <taxon>Apocrita</taxon>
        <taxon>Aculeata</taxon>
        <taxon>Apoidea</taxon>
        <taxon>Anthophila</taxon>
        <taxon>Apidae</taxon>
        <taxon>Bombus</taxon>
        <taxon>Pyrobombus</taxon>
    </lineage>
</organism>
<dbReference type="GO" id="GO:0008574">
    <property type="term" value="F:plus-end-directed microtubule motor activity"/>
    <property type="evidence" value="ECO:0007669"/>
    <property type="project" value="TreeGrafter"/>
</dbReference>
<feature type="domain" description="Kinesin motor" evidence="9">
    <location>
        <begin position="105"/>
        <end position="495"/>
    </location>
</feature>
<sequence length="1527" mass="177626">MTLRRCHTFYGRNETGQKVDIKIISSKMKKKEEDNDIKNGAITVLINVGRSGRGNVEFMIADKLANKKYFFEDEDLCGRYSNPTKPSENNENTVSRYTSATCLSTNNVYLRIKPNSAKTNKEIYTVVGLKTLHVKKGENVDRKYSFTRIFDSESTQADLFCQSVRWQVIYFLLGESSTILTYGASNSGKTYTLYGSADSPGVIPRAIEFLFSTINCTLAPWYKISDDNRIVCLNEHERNSEIHNKTNLINPNVIAKEEYTQARLSLNNSNPRIPESEEQDLWSDECMSSVWMSVAEIYNDNVYDLLAIDGQERRPLKMTTRRDCSTYVNGLKFIHITTALEACQLLIFVRSRMAVISTAPNITNSQSHTILTLKLLKYKKENVPEEVRVSTLTFCDVAGSRKFKKGEGRGSGSTESRNINNSLLVLGRCLKSLRDSHPGGDNVTGPFRESKLTRILQKVLTGREKVSFIINIDIGIDSFPETLSALNFSAMAKKLGSESGILKRSTFSVTTMTPRSPKSSTWVFTAHSPRKVITVDFEEYETLKQQNKKLMEILNAMKATSNKKQIISMEVSKETRSENSFFDYRELQEKHAELMKRLEALKRENLNREFEIRQELIDYYSTAIKQLESTWKKRTQDIEDERRRLLKWSVDQVETFFKERIDSIMCNKKRKRDDDNNSNEIQPTYVELEAENAMITSEMVDLREMVRSLRTENELLNKDRNKYKFQFSLIDGRLKYVYELAEMNFPELSFKAQNNARDPSRLMDELKRMFDEMADNISYLKHDLNLVNNRAKIMANSMETEEMLWNTKITLEETLNKVKDLESERREKTNLIHNLQLQLRLLRKDLTDTRECEIEYDAKCAGKEDVRSLNRKYHSLSNEDFFCSDNSDNTELITQAHVDIKAERYLNDDTKNSLKNVSLNTVDSDLDRRTFRSSDSGNVKEDSGIDFSCRSQSINDSSTMEETKENYTRTTSMFHHYNDGCEQTKQLKTNHTNVEHYTEQEREMSLDRELLRDVSDLKSAIDTLRRIADFNKLEVAEYRSKLLCCEEKAKELKEENEKLIKIVEIDSQKYNERINELTQELLVKEEDDNRSLKQLETCLKKCASLEDQLSMLHLVYEQTLKSFANKNPQIEKSGKELSAKSLETSDKVAETRSDLFRVQQLQEKVNGLETVLEKCQEERNNYRERLQEHLETQSMLEMKLKWLSTEIRSRDDEMISLKTEFNNMARQNESNDKRMKHLSEEIVRSNDNVRCMKEKLTYFEETRKNLEERLENEIIDPRSSLTNIIQKIYEENKDREEKFYKLKLQVRENEIEMDLLKKHRNDNIKKYECMVQYLRIEVEKKKEQLTKLQKLIFTNFTLRYRKLCNKRRSKSMVFQLQKLTICSKRDLKVSSVDRITNDEKLSPSIYECSIDNSRDVHFPNSQLSARNEEFDTKSAYGTEESCPTESSLGLNDSNVDARQIQSDASDCSEVHCGCGIGFKNAGRQGRMSGWMKVRRSIANTCLLRQPCGEYTSVHNDAFKTDVVKHNT</sequence>
<dbReference type="PANTHER" id="PTHR47970:SF12">
    <property type="entry name" value="KINESIN FAMILY MEMBER 11"/>
    <property type="match status" value="1"/>
</dbReference>
<evidence type="ECO:0000256" key="1">
    <source>
        <dbReference type="ARBA" id="ARBA00004245"/>
    </source>
</evidence>
<dbReference type="GO" id="GO:0005524">
    <property type="term" value="F:ATP binding"/>
    <property type="evidence" value="ECO:0007669"/>
    <property type="project" value="UniProtKB-UniRule"/>
</dbReference>
<dbReference type="InterPro" id="IPR001752">
    <property type="entry name" value="Kinesin_motor_dom"/>
</dbReference>
<comment type="similarity">
    <text evidence="7">Belongs to the TRAFAC class myosin-kinesin ATPase superfamily. Kinesin family.</text>
</comment>
<protein>
    <submittedName>
        <fullName evidence="11">Kinesin-like protein KIF20B</fullName>
    </submittedName>
</protein>
<evidence type="ECO:0000313" key="10">
    <source>
        <dbReference type="Proteomes" id="UP000504631"/>
    </source>
</evidence>
<dbReference type="GO" id="GO:0051231">
    <property type="term" value="P:spindle elongation"/>
    <property type="evidence" value="ECO:0007669"/>
    <property type="project" value="TreeGrafter"/>
</dbReference>
<dbReference type="InterPro" id="IPR027417">
    <property type="entry name" value="P-loop_NTPase"/>
</dbReference>
<dbReference type="Proteomes" id="UP000504631">
    <property type="component" value="Unplaced"/>
</dbReference>
<dbReference type="InterPro" id="IPR047149">
    <property type="entry name" value="KIF11-like"/>
</dbReference>
<dbReference type="Pfam" id="PF00225">
    <property type="entry name" value="Kinesin"/>
    <property type="match status" value="1"/>
</dbReference>
<dbReference type="GO" id="GO:0007018">
    <property type="term" value="P:microtubule-based movement"/>
    <property type="evidence" value="ECO:0007669"/>
    <property type="project" value="InterPro"/>
</dbReference>
<dbReference type="GO" id="GO:0072686">
    <property type="term" value="C:mitotic spindle"/>
    <property type="evidence" value="ECO:0007669"/>
    <property type="project" value="TreeGrafter"/>
</dbReference>
<name>A0A6J3KHX0_9HYME</name>
<evidence type="ECO:0000313" key="11">
    <source>
        <dbReference type="RefSeq" id="XP_033351499.1"/>
    </source>
</evidence>
<proteinExistence type="inferred from homology"/>
<dbReference type="PANTHER" id="PTHR47970">
    <property type="entry name" value="KINESIN-LIKE PROTEIN KIF11"/>
    <property type="match status" value="1"/>
</dbReference>
<keyword evidence="6" id="KW-0206">Cytoskeleton</keyword>
<keyword evidence="10" id="KW-1185">Reference proteome</keyword>
<feature type="coiled-coil region" evidence="8">
    <location>
        <begin position="1158"/>
        <end position="1192"/>
    </location>
</feature>
<evidence type="ECO:0000256" key="8">
    <source>
        <dbReference type="SAM" id="Coils"/>
    </source>
</evidence>
<evidence type="ECO:0000259" key="9">
    <source>
        <dbReference type="PROSITE" id="PS50067"/>
    </source>
</evidence>
<dbReference type="PRINTS" id="PR00380">
    <property type="entry name" value="KINESINHEAVY"/>
</dbReference>
<dbReference type="PROSITE" id="PS50067">
    <property type="entry name" value="KINESIN_MOTOR_2"/>
    <property type="match status" value="1"/>
</dbReference>
<reference evidence="11" key="1">
    <citation type="submission" date="2025-08" db="UniProtKB">
        <authorList>
            <consortium name="RefSeq"/>
        </authorList>
    </citation>
    <scope>IDENTIFICATION</scope>
    <source>
        <tissue evidence="11">Muscle</tissue>
    </source>
</reference>